<organism evidence="1 2">
    <name type="scientific">Pseudomonas fluorescens</name>
    <dbReference type="NCBI Taxonomy" id="294"/>
    <lineage>
        <taxon>Bacteria</taxon>
        <taxon>Pseudomonadati</taxon>
        <taxon>Pseudomonadota</taxon>
        <taxon>Gammaproteobacteria</taxon>
        <taxon>Pseudomonadales</taxon>
        <taxon>Pseudomonadaceae</taxon>
        <taxon>Pseudomonas</taxon>
    </lineage>
</organism>
<evidence type="ECO:0008006" key="3">
    <source>
        <dbReference type="Google" id="ProtNLM"/>
    </source>
</evidence>
<accession>A0A5E7CTF5</accession>
<dbReference type="RefSeq" id="WP_150765372.1">
    <property type="nucleotide sequence ID" value="NZ_CABVHW010000010.1"/>
</dbReference>
<evidence type="ECO:0000313" key="2">
    <source>
        <dbReference type="Proteomes" id="UP000381093"/>
    </source>
</evidence>
<dbReference type="EMBL" id="CABVHW010000010">
    <property type="protein sequence ID" value="VVO08389.1"/>
    <property type="molecule type" value="Genomic_DNA"/>
</dbReference>
<gene>
    <name evidence="1" type="ORF">PS710_03243</name>
</gene>
<name>A0A5E7CTF5_PSEFL</name>
<protein>
    <recommendedName>
        <fullName evidence="3">RiboL-PSP-HEPN domain-containing protein</fullName>
    </recommendedName>
</protein>
<proteinExistence type="predicted"/>
<reference evidence="1 2" key="1">
    <citation type="submission" date="2019-09" db="EMBL/GenBank/DDBJ databases">
        <authorList>
            <person name="Chandra G."/>
            <person name="Truman W A."/>
        </authorList>
    </citation>
    <scope>NUCLEOTIDE SEQUENCE [LARGE SCALE GENOMIC DNA]</scope>
    <source>
        <strain evidence="1">PS710</strain>
    </source>
</reference>
<sequence length="186" mass="21075">MKFQPTVDFTAQGINIRTLMTMFRDFEEVPVTVEKVVPIVVFMAFSIESYLNSIGSRRVKIWDEVERVPWKTKVDILHKNAGVAAVWGDRHLQFAREIFKLRDNLAHGKPEEVLGPLVDCNEQAIAILESADFGPAWYSALNKDWVVKAKPDFTNLMQKLAALYEFGDSDHLCAAVGRVITVDHGR</sequence>
<evidence type="ECO:0000313" key="1">
    <source>
        <dbReference type="EMBL" id="VVO08389.1"/>
    </source>
</evidence>
<dbReference type="AlphaFoldDB" id="A0A5E7CTF5"/>
<dbReference type="Proteomes" id="UP000381093">
    <property type="component" value="Unassembled WGS sequence"/>
</dbReference>